<sequence>MSAFNSIRRVWETSQTKAISAQPTPTPASRRKAAPNVPSSFPPIFTTTKTTLGAKVTTTPILARTRPKTLTPTTKLTGIGKAKQSTSPSAVASETAQTYTPPTSTVKIDTSTPSKHDATLTSTILPPWPKDALPAVAMGSTADSSLPLSHARSDQPTSKDLLKTSIPSDNRSRLERDQGTPDIAGNYVAAHSPIHAVPREEPPISESIYNTLAEVLFNVGKAIAVPLHFLSPPEIPPSQKPSDRDAPPTSHNGHLPVDELDAQSNSLKQFSDSDDLLALHASLFRRRRHGSATLQAAATAVDNSLEDLILRRIFNNVCLHQDLQAQQLQVLSIANPTWAARILLSRTDIMATRTADGLAITRCQQVEADHIFDKHEVNGTCYLLTPVLIGTHLWFSLPGTKDLIESSPTTPCPYPADAQSVPPQRLLPPNVRLNSAAQAFLFNPPSTFFSTIDSSEVASGFHMNTPQKNKPNTPFRLSKRGIFGDAWMAVKNTTLKVRHSLKDFYDSTTDKLTAGVETLKRSILRAILWIIIPTVIIVILIGCCVLYIKFYFLRRATATASSALFEVARNFAPRKRNRGNTANAIRTHSPNELEMEEPLFVPRIYAIANMTNTVHSALPYIELTVNKVKVTALIDSGASISYMRLSTLHDVAPLTSFLPKNTTATAANGTTIHLMAAVKIPITIGRYTISHQLWIASDSDCPAQVLLGSDFIRQLNKTGLPISLDLHKHVIAIGGEYHNLVHVNHVTLRTETPLHVMTEGMTTLPRRTASIVRTKIHGCLPTETRDVLIEDNQRMSDGLYVVGRALVSLNMDGSSFINIMNPSNTDIQLKDKTKIAWATPIVYPEVQILAVHQQTATGPMAPSNGVPASEISPEADWETKLPHFPITPPPNYDVCTEIDLSGSALMLIESRLHGRLLGLPQFHGLLLRSGSEAPTRTTSYHNNRYHEYNREHENGRCKYHD</sequence>
<dbReference type="OrthoDB" id="5861180at2759"/>
<feature type="compositionally biased region" description="Polar residues" evidence="1">
    <location>
        <begin position="83"/>
        <end position="124"/>
    </location>
</feature>
<evidence type="ECO:0000256" key="2">
    <source>
        <dbReference type="SAM" id="Phobius"/>
    </source>
</evidence>
<keyword evidence="4" id="KW-1185">Reference proteome</keyword>
<feature type="compositionally biased region" description="Basic and acidic residues" evidence="1">
    <location>
        <begin position="170"/>
        <end position="179"/>
    </location>
</feature>
<keyword evidence="2" id="KW-1133">Transmembrane helix</keyword>
<keyword evidence="2" id="KW-0472">Membrane</keyword>
<feature type="region of interest" description="Disordered" evidence="1">
    <location>
        <begin position="79"/>
        <end position="126"/>
    </location>
</feature>
<dbReference type="Pfam" id="PF13975">
    <property type="entry name" value="gag-asp_proteas"/>
    <property type="match status" value="1"/>
</dbReference>
<accession>A0A183F4Y9</accession>
<dbReference type="InterPro" id="IPR001969">
    <property type="entry name" value="Aspartic_peptidase_AS"/>
</dbReference>
<feature type="compositionally biased region" description="Polar residues" evidence="1">
    <location>
        <begin position="12"/>
        <end position="23"/>
    </location>
</feature>
<dbReference type="CDD" id="cd00303">
    <property type="entry name" value="retropepsin_like"/>
    <property type="match status" value="1"/>
</dbReference>
<organism evidence="4 5">
    <name type="scientific">Heligmosomoides polygyrus</name>
    <name type="common">Parasitic roundworm</name>
    <dbReference type="NCBI Taxonomy" id="6339"/>
    <lineage>
        <taxon>Eukaryota</taxon>
        <taxon>Metazoa</taxon>
        <taxon>Ecdysozoa</taxon>
        <taxon>Nematoda</taxon>
        <taxon>Chromadorea</taxon>
        <taxon>Rhabditida</taxon>
        <taxon>Rhabditina</taxon>
        <taxon>Rhabditomorpha</taxon>
        <taxon>Strongyloidea</taxon>
        <taxon>Heligmosomidae</taxon>
        <taxon>Heligmosomoides</taxon>
    </lineage>
</organism>
<dbReference type="SUPFAM" id="SSF50630">
    <property type="entry name" value="Acid proteases"/>
    <property type="match status" value="1"/>
</dbReference>
<keyword evidence="2" id="KW-0812">Transmembrane</keyword>
<protein>
    <submittedName>
        <fullName evidence="5">Peptidase A2 domain-containing protein</fullName>
    </submittedName>
</protein>
<dbReference type="Gene3D" id="2.40.70.10">
    <property type="entry name" value="Acid Proteases"/>
    <property type="match status" value="1"/>
</dbReference>
<dbReference type="PROSITE" id="PS00141">
    <property type="entry name" value="ASP_PROTEASE"/>
    <property type="match status" value="1"/>
</dbReference>
<feature type="transmembrane region" description="Helical" evidence="2">
    <location>
        <begin position="526"/>
        <end position="548"/>
    </location>
</feature>
<evidence type="ECO:0000256" key="1">
    <source>
        <dbReference type="SAM" id="MobiDB-lite"/>
    </source>
</evidence>
<dbReference type="AlphaFoldDB" id="A0A183F4Y9"/>
<dbReference type="GO" id="GO:0006508">
    <property type="term" value="P:proteolysis"/>
    <property type="evidence" value="ECO:0007669"/>
    <property type="project" value="InterPro"/>
</dbReference>
<feature type="region of interest" description="Disordered" evidence="1">
    <location>
        <begin position="233"/>
        <end position="258"/>
    </location>
</feature>
<evidence type="ECO:0000313" key="4">
    <source>
        <dbReference type="Proteomes" id="UP000050761"/>
    </source>
</evidence>
<evidence type="ECO:0000313" key="5">
    <source>
        <dbReference type="WBParaSite" id="HPBE_0000123101-mRNA-1"/>
    </source>
</evidence>
<feature type="region of interest" description="Disordered" evidence="1">
    <location>
        <begin position="12"/>
        <end position="43"/>
    </location>
</feature>
<dbReference type="GO" id="GO:0004190">
    <property type="term" value="F:aspartic-type endopeptidase activity"/>
    <property type="evidence" value="ECO:0007669"/>
    <property type="project" value="InterPro"/>
</dbReference>
<feature type="region of interest" description="Disordered" evidence="1">
    <location>
        <begin position="142"/>
        <end position="185"/>
    </location>
</feature>
<dbReference type="InterPro" id="IPR021109">
    <property type="entry name" value="Peptidase_aspartic_dom_sf"/>
</dbReference>
<gene>
    <name evidence="3" type="ORF">HPBE_LOCUS1232</name>
</gene>
<dbReference type="EMBL" id="UZAH01001249">
    <property type="protein sequence ID" value="VDO19614.1"/>
    <property type="molecule type" value="Genomic_DNA"/>
</dbReference>
<proteinExistence type="predicted"/>
<evidence type="ECO:0000313" key="3">
    <source>
        <dbReference type="EMBL" id="VDO19614.1"/>
    </source>
</evidence>
<name>A0A183F4Y9_HELPZ</name>
<reference evidence="5" key="2">
    <citation type="submission" date="2019-09" db="UniProtKB">
        <authorList>
            <consortium name="WormBaseParasite"/>
        </authorList>
    </citation>
    <scope>IDENTIFICATION</scope>
</reference>
<accession>A0A3P7U5P9</accession>
<reference evidence="3 4" key="1">
    <citation type="submission" date="2018-11" db="EMBL/GenBank/DDBJ databases">
        <authorList>
            <consortium name="Pathogen Informatics"/>
        </authorList>
    </citation>
    <scope>NUCLEOTIDE SEQUENCE [LARGE SCALE GENOMIC DNA]</scope>
</reference>
<dbReference type="Proteomes" id="UP000050761">
    <property type="component" value="Unassembled WGS sequence"/>
</dbReference>
<dbReference type="WBParaSite" id="HPBE_0000123101-mRNA-1">
    <property type="protein sequence ID" value="HPBE_0000123101-mRNA-1"/>
    <property type="gene ID" value="HPBE_0000123101"/>
</dbReference>